<keyword evidence="2" id="KW-0472">Membrane</keyword>
<dbReference type="GO" id="GO:0005886">
    <property type="term" value="C:plasma membrane"/>
    <property type="evidence" value="ECO:0007669"/>
    <property type="project" value="TreeGrafter"/>
</dbReference>
<feature type="region of interest" description="Disordered" evidence="1">
    <location>
        <begin position="955"/>
        <end position="974"/>
    </location>
</feature>
<keyword evidence="2" id="KW-1133">Transmembrane helix</keyword>
<dbReference type="GO" id="GO:0090313">
    <property type="term" value="P:regulation of protein targeting to membrane"/>
    <property type="evidence" value="ECO:0007669"/>
    <property type="project" value="TreeGrafter"/>
</dbReference>
<accession>A0A501XMA1</accession>
<evidence type="ECO:0000313" key="3">
    <source>
        <dbReference type="EMBL" id="TPE61565.1"/>
    </source>
</evidence>
<dbReference type="OrthoDB" id="9757969at2"/>
<protein>
    <submittedName>
        <fullName evidence="3">DUF748 domain-containing protein</fullName>
    </submittedName>
</protein>
<keyword evidence="4" id="KW-1185">Reference proteome</keyword>
<dbReference type="InterPro" id="IPR052894">
    <property type="entry name" value="AsmA-related"/>
</dbReference>
<evidence type="ECO:0000256" key="2">
    <source>
        <dbReference type="SAM" id="Phobius"/>
    </source>
</evidence>
<name>A0A501XMA1_9SPHN</name>
<dbReference type="PANTHER" id="PTHR30441">
    <property type="entry name" value="DUF748 DOMAIN-CONTAINING PROTEIN"/>
    <property type="match status" value="1"/>
</dbReference>
<reference evidence="3 4" key="1">
    <citation type="submission" date="2019-06" db="EMBL/GenBank/DDBJ databases">
        <authorList>
            <person name="Lee I."/>
            <person name="Jang G.I."/>
            <person name="Hwang C.Y."/>
        </authorList>
    </citation>
    <scope>NUCLEOTIDE SEQUENCE [LARGE SCALE GENOMIC DNA]</scope>
    <source>
        <strain evidence="3 4">PAMC 28131</strain>
    </source>
</reference>
<dbReference type="InterPro" id="IPR008023">
    <property type="entry name" value="DUF748"/>
</dbReference>
<evidence type="ECO:0000313" key="4">
    <source>
        <dbReference type="Proteomes" id="UP000319897"/>
    </source>
</evidence>
<proteinExistence type="predicted"/>
<dbReference type="AlphaFoldDB" id="A0A501XMA1"/>
<dbReference type="PANTHER" id="PTHR30441:SF8">
    <property type="entry name" value="DUF748 DOMAIN-CONTAINING PROTEIN"/>
    <property type="match status" value="1"/>
</dbReference>
<dbReference type="Pfam" id="PF05359">
    <property type="entry name" value="DUF748"/>
    <property type="match status" value="1"/>
</dbReference>
<dbReference type="Proteomes" id="UP000319897">
    <property type="component" value="Unassembled WGS sequence"/>
</dbReference>
<feature type="transmembrane region" description="Helical" evidence="2">
    <location>
        <begin position="27"/>
        <end position="45"/>
    </location>
</feature>
<feature type="compositionally biased region" description="Basic and acidic residues" evidence="1">
    <location>
        <begin position="963"/>
        <end position="974"/>
    </location>
</feature>
<keyword evidence="2" id="KW-0812">Transmembrane</keyword>
<sequence length="1047" mass="110930">MADQPEGQLVSDAHGPGAASSHRGRNLLLALVGGALLLLLAYWAAGRFLAPRLIEDQAKAWTKEKLGLDLALGEVKVDPFGFKVTLSGIAIPAAQPMVSVERLHLDFDIRSVFADSYRFDLVEVDAPRLNAVIGADGKLNLLKLVPPPSPDPMPAVLISELKVAGGRADFADLSKPNKPEAHLAPVAFSIQNLHTTRDEGGGFRLAATSDKGEVFLLKGTASMAPIHSHGGLVIRSLKAESIQDFFGQQLPLGLSKGLVDLDLAYAVKYGDDGLTAAAELPTLGVRGLDVAGNPKLLNADLSLGSVRLANIRADARMPAGGELASSASVGGIALKDIALTGTGAAAGQKLALKSADIERVSMDPATSAISIGALRLSGLDTSVTRDAKGGISLMKLVPASTSPASDKPAAPMPLVGEFSLSDARIHFVDQAVRPAASWTVTPLTVTARGETAGGPLKLTVDGRLNGSTPFALAGDVNPATPSADLKVRLANFPVKAVVPYTVDFPRLEIVSGTASADGRLRYGPKLASYSGAASVDNLKLVETYQGSDLVSWKRLALSGIEATPARATVDRVRVSQPYGAVIILQDGTVNFQRLVTMNPQPVVTPAADAGPPPKLTRAQRREQEKQAAAEKAATSAKARAALVAPIREPDIPVLVRRIDVEGGTMNFADHSLRPNFAAKVQGINGAILNVSNSPRGVAKMKLNGYVIDKFSPVTIAGELTPLQYDRRTHVDMAFRNIELPVFNPYSGRWAGYSIAKGKLTTELSYAIDNRALDAKHHIIIDQLEWGDATDSKEKVSMPIKFATSLLKDKNGVIDLDVPVTGSLDDPSFKLGPIIWKVIGNLFEKVLTAPFRALGDLFGGKEDVQFVDFAPGSAAVPDEAKTNLSGIAKGLADKPELRLDIPAAPGLKLDALGLADQKIATAAMAKEVKKGQPADLGSLELATRLDRLQDLYKARFKTGPKYPEGPKDEPKDDRRTREIEWLTAELRNSYAPTPDELAALGKARAEAVRVALLEGGAQVDPARLFISTRDAATEKDGKVRMELKLEGS</sequence>
<evidence type="ECO:0000256" key="1">
    <source>
        <dbReference type="SAM" id="MobiDB-lite"/>
    </source>
</evidence>
<comment type="caution">
    <text evidence="3">The sequence shown here is derived from an EMBL/GenBank/DDBJ whole genome shotgun (WGS) entry which is preliminary data.</text>
</comment>
<dbReference type="EMBL" id="VFSU01000022">
    <property type="protein sequence ID" value="TPE61565.1"/>
    <property type="molecule type" value="Genomic_DNA"/>
</dbReference>
<dbReference type="RefSeq" id="WP_140927937.1">
    <property type="nucleotide sequence ID" value="NZ_VFSU01000022.1"/>
</dbReference>
<gene>
    <name evidence="3" type="ORF">FJQ54_08215</name>
</gene>
<feature type="region of interest" description="Disordered" evidence="1">
    <location>
        <begin position="602"/>
        <end position="624"/>
    </location>
</feature>
<organism evidence="3 4">
    <name type="scientific">Sandaracinobacter neustonicus</name>
    <dbReference type="NCBI Taxonomy" id="1715348"/>
    <lineage>
        <taxon>Bacteria</taxon>
        <taxon>Pseudomonadati</taxon>
        <taxon>Pseudomonadota</taxon>
        <taxon>Alphaproteobacteria</taxon>
        <taxon>Sphingomonadales</taxon>
        <taxon>Sphingosinicellaceae</taxon>
        <taxon>Sandaracinobacter</taxon>
    </lineage>
</organism>